<dbReference type="InterPro" id="IPR029057">
    <property type="entry name" value="PRTase-like"/>
</dbReference>
<dbReference type="GO" id="GO:0016757">
    <property type="term" value="F:glycosyltransferase activity"/>
    <property type="evidence" value="ECO:0007669"/>
    <property type="project" value="UniProtKB-KW"/>
</dbReference>
<dbReference type="AlphaFoldDB" id="A0A1G8Q834"/>
<dbReference type="Pfam" id="PF00156">
    <property type="entry name" value="Pribosyltran"/>
    <property type="match status" value="1"/>
</dbReference>
<dbReference type="Proteomes" id="UP000199258">
    <property type="component" value="Unassembled WGS sequence"/>
</dbReference>
<sequence length="227" mass="24605">MRYAPYEDRTDAGRALAAELKQESNIADALVLGLPRGGVPVAAEVAQVLDAPLDIVVVRKLGFPGHPETAMGAIASVGGTMELVQNMDVMAHLDRVEDGQTRYKETLAREKDELRRRDREYRAGRTPSEVRNRHVIVIDDGLATGASMRAAVAALSPLGPRRVTVAVPIASPRAVSQLLSLVDDVVCPWQPEDFRAVGEGYVSFDQTQDDEVRAHLTWANDPDAAGD</sequence>
<protein>
    <submittedName>
        <fullName evidence="2">Predicted phosphoribosyltransferase</fullName>
    </submittedName>
</protein>
<name>A0A1G8Q834_9MICC</name>
<dbReference type="OrthoDB" id="9810066at2"/>
<evidence type="ECO:0000313" key="2">
    <source>
        <dbReference type="EMBL" id="SDJ00635.1"/>
    </source>
</evidence>
<keyword evidence="2" id="KW-0328">Glycosyltransferase</keyword>
<feature type="domain" description="Phosphoribosyltransferase" evidence="1">
    <location>
        <begin position="10"/>
        <end position="178"/>
    </location>
</feature>
<dbReference type="EMBL" id="FNDT01000045">
    <property type="protein sequence ID" value="SDJ00635.1"/>
    <property type="molecule type" value="Genomic_DNA"/>
</dbReference>
<dbReference type="Gene3D" id="3.30.1310.20">
    <property type="entry name" value="PRTase-like"/>
    <property type="match status" value="1"/>
</dbReference>
<gene>
    <name evidence="2" type="ORF">SAMN04488693_1452</name>
</gene>
<dbReference type="SUPFAM" id="SSF53271">
    <property type="entry name" value="PRTase-like"/>
    <property type="match status" value="1"/>
</dbReference>
<accession>A0A1G8Q834</accession>
<dbReference type="CDD" id="cd06223">
    <property type="entry name" value="PRTases_typeI"/>
    <property type="match status" value="1"/>
</dbReference>
<dbReference type="InterPro" id="IPR000836">
    <property type="entry name" value="PRTase_dom"/>
</dbReference>
<organism evidence="2 3">
    <name type="scientific">Arthrobacter subterraneus</name>
    <dbReference type="NCBI Taxonomy" id="335973"/>
    <lineage>
        <taxon>Bacteria</taxon>
        <taxon>Bacillati</taxon>
        <taxon>Actinomycetota</taxon>
        <taxon>Actinomycetes</taxon>
        <taxon>Micrococcales</taxon>
        <taxon>Micrococcaceae</taxon>
        <taxon>Arthrobacter</taxon>
    </lineage>
</organism>
<proteinExistence type="predicted"/>
<dbReference type="Gene3D" id="3.40.50.2020">
    <property type="match status" value="1"/>
</dbReference>
<dbReference type="RefSeq" id="WP_090588549.1">
    <property type="nucleotide sequence ID" value="NZ_FNDT01000045.1"/>
</dbReference>
<keyword evidence="2" id="KW-0808">Transferase</keyword>
<keyword evidence="3" id="KW-1185">Reference proteome</keyword>
<evidence type="ECO:0000313" key="3">
    <source>
        <dbReference type="Proteomes" id="UP000199258"/>
    </source>
</evidence>
<reference evidence="2 3" key="1">
    <citation type="submission" date="2016-10" db="EMBL/GenBank/DDBJ databases">
        <authorList>
            <person name="de Groot N.N."/>
        </authorList>
    </citation>
    <scope>NUCLEOTIDE SEQUENCE [LARGE SCALE GENOMIC DNA]</scope>
    <source>
        <strain evidence="2 3">NP_1H</strain>
    </source>
</reference>
<dbReference type="STRING" id="335973.SAMN04488693_1452"/>
<evidence type="ECO:0000259" key="1">
    <source>
        <dbReference type="Pfam" id="PF00156"/>
    </source>
</evidence>